<comment type="caution">
    <text evidence="1">The sequence shown here is derived from an EMBL/GenBank/DDBJ whole genome shotgun (WGS) entry which is preliminary data.</text>
</comment>
<gene>
    <name evidence="1" type="ORF">E1284_40375</name>
</gene>
<proteinExistence type="predicted"/>
<name>A0A4R4N017_9ACTN</name>
<sequence>MSTELAERLGLFEPLLDDLAAVFCPGASWPGETSGDPVFDAYQRCEVKRFQIGEACASDLDAVREHADQIMHAIAHDHCPSGDRQLVEPLVRVLGARQVMERILDYLETGSAAERLGAAKAWYWAVPSAQYASMEDLRADQEHRGPGEGAIRVSLNPMAATPTTSNAEAAALRRDFEPRFRTGCLRAFIASSRPGDRLYLSYRFSLDPSDYPPESQAEVEMAARIAAADPEHYRHGDLTR</sequence>
<dbReference type="AlphaFoldDB" id="A0A4R4N017"/>
<evidence type="ECO:0000313" key="1">
    <source>
        <dbReference type="EMBL" id="TDC01094.1"/>
    </source>
</evidence>
<dbReference type="RefSeq" id="WP_131945385.1">
    <property type="nucleotide sequence ID" value="NZ_BAAAMX010000024.1"/>
</dbReference>
<dbReference type="Proteomes" id="UP000295431">
    <property type="component" value="Unassembled WGS sequence"/>
</dbReference>
<organism evidence="1 2">
    <name type="scientific">Actinomadura bangladeshensis</name>
    <dbReference type="NCBI Taxonomy" id="453573"/>
    <lineage>
        <taxon>Bacteria</taxon>
        <taxon>Bacillati</taxon>
        <taxon>Actinomycetota</taxon>
        <taxon>Actinomycetes</taxon>
        <taxon>Streptosporangiales</taxon>
        <taxon>Thermomonosporaceae</taxon>
        <taxon>Actinomadura</taxon>
    </lineage>
</organism>
<dbReference type="OrthoDB" id="265651at2"/>
<accession>A0A4R4N017</accession>
<keyword evidence="2" id="KW-1185">Reference proteome</keyword>
<reference evidence="1 2" key="1">
    <citation type="submission" date="2019-03" db="EMBL/GenBank/DDBJ databases">
        <title>Draft genome sequences of novel Actinobacteria.</title>
        <authorList>
            <person name="Sahin N."/>
            <person name="Ay H."/>
            <person name="Saygin H."/>
        </authorList>
    </citation>
    <scope>NUCLEOTIDE SEQUENCE [LARGE SCALE GENOMIC DNA]</scope>
    <source>
        <strain evidence="1 2">DSM 45347</strain>
    </source>
</reference>
<protein>
    <submittedName>
        <fullName evidence="1">Uncharacterized protein</fullName>
    </submittedName>
</protein>
<dbReference type="EMBL" id="SMJW01000505">
    <property type="protein sequence ID" value="TDC01094.1"/>
    <property type="molecule type" value="Genomic_DNA"/>
</dbReference>
<evidence type="ECO:0000313" key="2">
    <source>
        <dbReference type="Proteomes" id="UP000295431"/>
    </source>
</evidence>